<evidence type="ECO:0000313" key="2">
    <source>
        <dbReference type="Proteomes" id="UP000707356"/>
    </source>
</evidence>
<dbReference type="AlphaFoldDB" id="A0A951U3W0"/>
<sequence length="53" mass="6100">MGLQALSFRIESFDRSRLERIAKKRGKPATAIVRELTQKYIDSFEEAERKSAA</sequence>
<reference evidence="1" key="2">
    <citation type="journal article" date="2022" name="Microbiol. Resour. Announc.">
        <title>Metagenome Sequencing to Explore Phylogenomics of Terrestrial Cyanobacteria.</title>
        <authorList>
            <person name="Ward R.D."/>
            <person name="Stajich J.E."/>
            <person name="Johansen J.R."/>
            <person name="Huntemann M."/>
            <person name="Clum A."/>
            <person name="Foster B."/>
            <person name="Foster B."/>
            <person name="Roux S."/>
            <person name="Palaniappan K."/>
            <person name="Varghese N."/>
            <person name="Mukherjee S."/>
            <person name="Reddy T.B.K."/>
            <person name="Daum C."/>
            <person name="Copeland A."/>
            <person name="Chen I.A."/>
            <person name="Ivanova N.N."/>
            <person name="Kyrpides N.C."/>
            <person name="Shapiro N."/>
            <person name="Eloe-Fadrosh E.A."/>
            <person name="Pietrasiak N."/>
        </authorList>
    </citation>
    <scope>NUCLEOTIDE SEQUENCE</scope>
    <source>
        <strain evidence="1">GSE-TBD4-15B</strain>
    </source>
</reference>
<accession>A0A951U3W0</accession>
<dbReference type="EMBL" id="JAHHHV010000029">
    <property type="protein sequence ID" value="MBW4465074.1"/>
    <property type="molecule type" value="Genomic_DNA"/>
</dbReference>
<name>A0A951U3W0_9CYAN</name>
<comment type="caution">
    <text evidence="1">The sequence shown here is derived from an EMBL/GenBank/DDBJ whole genome shotgun (WGS) entry which is preliminary data.</text>
</comment>
<evidence type="ECO:0000313" key="1">
    <source>
        <dbReference type="EMBL" id="MBW4465074.1"/>
    </source>
</evidence>
<organism evidence="1 2">
    <name type="scientific">Pegethrix bostrychoides GSE-TBD4-15B</name>
    <dbReference type="NCBI Taxonomy" id="2839662"/>
    <lineage>
        <taxon>Bacteria</taxon>
        <taxon>Bacillati</taxon>
        <taxon>Cyanobacteriota</taxon>
        <taxon>Cyanophyceae</taxon>
        <taxon>Oculatellales</taxon>
        <taxon>Oculatellaceae</taxon>
        <taxon>Pegethrix</taxon>
    </lineage>
</organism>
<gene>
    <name evidence="1" type="ORF">KME07_06495</name>
</gene>
<dbReference type="Proteomes" id="UP000707356">
    <property type="component" value="Unassembled WGS sequence"/>
</dbReference>
<reference evidence="1" key="1">
    <citation type="submission" date="2021-05" db="EMBL/GenBank/DDBJ databases">
        <authorList>
            <person name="Pietrasiak N."/>
            <person name="Ward R."/>
            <person name="Stajich J.E."/>
            <person name="Kurbessoian T."/>
        </authorList>
    </citation>
    <scope>NUCLEOTIDE SEQUENCE</scope>
    <source>
        <strain evidence="1">GSE-TBD4-15B</strain>
    </source>
</reference>
<protein>
    <submittedName>
        <fullName evidence="1">Uncharacterized protein</fullName>
    </submittedName>
</protein>
<proteinExistence type="predicted"/>